<dbReference type="InterPro" id="IPR016032">
    <property type="entry name" value="Sig_transdc_resp-reg_C-effctor"/>
</dbReference>
<evidence type="ECO:0000256" key="3">
    <source>
        <dbReference type="ARBA" id="ARBA00023163"/>
    </source>
</evidence>
<dbReference type="CDD" id="cd06170">
    <property type="entry name" value="LuxR_C_like"/>
    <property type="match status" value="1"/>
</dbReference>
<dbReference type="SUPFAM" id="SSF46894">
    <property type="entry name" value="C-terminal effector domain of the bipartite response regulators"/>
    <property type="match status" value="1"/>
</dbReference>
<evidence type="ECO:0000256" key="1">
    <source>
        <dbReference type="ARBA" id="ARBA00023015"/>
    </source>
</evidence>
<dbReference type="GO" id="GO:0006355">
    <property type="term" value="P:regulation of DNA-templated transcription"/>
    <property type="evidence" value="ECO:0007669"/>
    <property type="project" value="InterPro"/>
</dbReference>
<keyword evidence="3" id="KW-0804">Transcription</keyword>
<feature type="transmembrane region" description="Helical" evidence="4">
    <location>
        <begin position="339"/>
        <end position="358"/>
    </location>
</feature>
<feature type="transmembrane region" description="Helical" evidence="4">
    <location>
        <begin position="282"/>
        <end position="306"/>
    </location>
</feature>
<keyword evidence="2 6" id="KW-0238">DNA-binding</keyword>
<sequence length="541" mass="59659">MRENRTAMSQDEKLYTQNSKTIRQNEAAEAASAPQHPALRDAVAQGLQTYRGFWATVLGLACARCSIIIGSYGSYAATDEGLYTDGATIVALFVLLIALVMMVARNKRIEKRQVLRLFFAMVIVQLVVLTAMVGAYLVGNAALAMGLALHAVNTICGIALMSFWLRFIRGSSMKTIVVLVFSALAVSELIIFPCALLPYQVDFAVALLATAACFPLTAVMRRHERAYDIEPSGRRGVFQMFVQQNVSNSRFLVIMGVGIAFMALVIGLLRGYPDGMPIPFSLASRVGVLVVIELICIGFIVGGLVGWERLMAVDIWVVLRMMAVVAIVAYAAAPSDLQLGAVVTTALNALMVAFMWYAIVSFMSYGWRDAYYYAIGGFTAFLLPRAIARTAEGFIAQAGVSETLMLGIMALGLVISAEVSFVQYIDLYRQSHLRKERSERSFINRFMGIDNDQVPESLEDLRFAAMKSNAQKVGEQFLLSEREVEVLAFYAMGHTQQRVAEELFISPGTVHAHIKRIYSKTGLHSRQEVLDYLQRYANDGM</sequence>
<dbReference type="InterPro" id="IPR036388">
    <property type="entry name" value="WH-like_DNA-bd_sf"/>
</dbReference>
<proteinExistence type="predicted"/>
<dbReference type="RefSeq" id="WP_012802625.1">
    <property type="nucleotide sequence ID" value="NC_013170.1"/>
</dbReference>
<dbReference type="eggNOG" id="COG2197">
    <property type="taxonomic scope" value="Bacteria"/>
</dbReference>
<gene>
    <name evidence="6" type="ordered locus">Ccur_02050</name>
</gene>
<keyword evidence="4" id="KW-0472">Membrane</keyword>
<keyword evidence="4" id="KW-1133">Transmembrane helix</keyword>
<dbReference type="STRING" id="469378.Ccur_02050"/>
<feature type="transmembrane region" description="Helical" evidence="4">
    <location>
        <begin position="251"/>
        <end position="270"/>
    </location>
</feature>
<feature type="transmembrane region" description="Helical" evidence="4">
    <location>
        <begin position="53"/>
        <end position="75"/>
    </location>
</feature>
<keyword evidence="1" id="KW-0805">Transcription regulation</keyword>
<accession>C7MLZ6</accession>
<evidence type="ECO:0000313" key="6">
    <source>
        <dbReference type="EMBL" id="ACU93936.1"/>
    </source>
</evidence>
<protein>
    <submittedName>
        <fullName evidence="6">Response regulator containing a CheY-like receiver domain protein and an HTH DNA-binding domain protein</fullName>
    </submittedName>
</protein>
<feature type="domain" description="HTH luxR-type" evidence="5">
    <location>
        <begin position="472"/>
        <end position="537"/>
    </location>
</feature>
<dbReference type="PANTHER" id="PTHR44688:SF16">
    <property type="entry name" value="DNA-BINDING TRANSCRIPTIONAL ACTIVATOR DEVR_DOSR"/>
    <property type="match status" value="1"/>
</dbReference>
<dbReference type="PANTHER" id="PTHR44688">
    <property type="entry name" value="DNA-BINDING TRANSCRIPTIONAL ACTIVATOR DEVR_DOSR"/>
    <property type="match status" value="1"/>
</dbReference>
<evidence type="ECO:0000259" key="5">
    <source>
        <dbReference type="PROSITE" id="PS50043"/>
    </source>
</evidence>
<evidence type="ECO:0000313" key="7">
    <source>
        <dbReference type="Proteomes" id="UP000000954"/>
    </source>
</evidence>
<reference evidence="6 7" key="1">
    <citation type="journal article" date="2009" name="Stand. Genomic Sci.">
        <title>Complete genome sequence of Cryptobacterium curtum type strain (12-3).</title>
        <authorList>
            <person name="Mavrommatis K."/>
            <person name="Pukall R."/>
            <person name="Rohde C."/>
            <person name="Chen F."/>
            <person name="Sims D."/>
            <person name="Brettin T."/>
            <person name="Kuske C."/>
            <person name="Detter J.C."/>
            <person name="Han C."/>
            <person name="Lapidus A."/>
            <person name="Copeland A."/>
            <person name="Glavina Del Rio T."/>
            <person name="Nolan M."/>
            <person name="Lucas S."/>
            <person name="Tice H."/>
            <person name="Cheng J.F."/>
            <person name="Bruce D."/>
            <person name="Goodwin L."/>
            <person name="Pitluck S."/>
            <person name="Ovchinnikova G."/>
            <person name="Pati A."/>
            <person name="Ivanova N."/>
            <person name="Chen A."/>
            <person name="Palaniappan K."/>
            <person name="Chain P."/>
            <person name="D'haeseleer P."/>
            <person name="Goker M."/>
            <person name="Bristow J."/>
            <person name="Eisen J.A."/>
            <person name="Markowitz V."/>
            <person name="Hugenholtz P."/>
            <person name="Rohde M."/>
            <person name="Klenk H.P."/>
            <person name="Kyrpides N.C."/>
        </authorList>
    </citation>
    <scope>NUCLEOTIDE SEQUENCE [LARGE SCALE GENOMIC DNA]</scope>
    <source>
        <strain evidence="7">ATCC 700683 / DSM 15641 / 12-3</strain>
    </source>
</reference>
<dbReference type="Gene3D" id="1.10.10.10">
    <property type="entry name" value="Winged helix-like DNA-binding domain superfamily/Winged helix DNA-binding domain"/>
    <property type="match status" value="1"/>
</dbReference>
<feature type="transmembrane region" description="Helical" evidence="4">
    <location>
        <begin position="370"/>
        <end position="388"/>
    </location>
</feature>
<dbReference type="PROSITE" id="PS50043">
    <property type="entry name" value="HTH_LUXR_2"/>
    <property type="match status" value="1"/>
</dbReference>
<feature type="transmembrane region" description="Helical" evidence="4">
    <location>
        <begin position="176"/>
        <end position="197"/>
    </location>
</feature>
<dbReference type="KEGG" id="ccu:Ccur_02050"/>
<evidence type="ECO:0000256" key="4">
    <source>
        <dbReference type="SAM" id="Phobius"/>
    </source>
</evidence>
<dbReference type="InterPro" id="IPR000792">
    <property type="entry name" value="Tscrpt_reg_LuxR_C"/>
</dbReference>
<dbReference type="SMART" id="SM00421">
    <property type="entry name" value="HTH_LUXR"/>
    <property type="match status" value="1"/>
</dbReference>
<keyword evidence="7" id="KW-1185">Reference proteome</keyword>
<keyword evidence="4" id="KW-0812">Transmembrane</keyword>
<dbReference type="Proteomes" id="UP000000954">
    <property type="component" value="Chromosome"/>
</dbReference>
<dbReference type="AlphaFoldDB" id="C7MLZ6"/>
<organism evidence="6 7">
    <name type="scientific">Cryptobacterium curtum (strain ATCC 700683 / DSM 15641 / CCUG 43107 / 12-3)</name>
    <dbReference type="NCBI Taxonomy" id="469378"/>
    <lineage>
        <taxon>Bacteria</taxon>
        <taxon>Bacillati</taxon>
        <taxon>Actinomycetota</taxon>
        <taxon>Coriobacteriia</taxon>
        <taxon>Eggerthellales</taxon>
        <taxon>Eggerthellaceae</taxon>
        <taxon>Cryptobacterium</taxon>
    </lineage>
</organism>
<feature type="transmembrane region" description="Helical" evidence="4">
    <location>
        <begin position="87"/>
        <end position="105"/>
    </location>
</feature>
<evidence type="ECO:0000256" key="2">
    <source>
        <dbReference type="ARBA" id="ARBA00023125"/>
    </source>
</evidence>
<feature type="transmembrane region" description="Helical" evidence="4">
    <location>
        <begin position="408"/>
        <end position="427"/>
    </location>
</feature>
<dbReference type="HOGENOM" id="CLU_540677_0_0_11"/>
<dbReference type="Pfam" id="PF00196">
    <property type="entry name" value="GerE"/>
    <property type="match status" value="1"/>
</dbReference>
<feature type="transmembrane region" description="Helical" evidence="4">
    <location>
        <begin position="203"/>
        <end position="220"/>
    </location>
</feature>
<dbReference type="EMBL" id="CP001682">
    <property type="protein sequence ID" value="ACU93936.1"/>
    <property type="molecule type" value="Genomic_DNA"/>
</dbReference>
<name>C7MLZ6_CRYCD</name>
<dbReference type="PRINTS" id="PR00038">
    <property type="entry name" value="HTHLUXR"/>
</dbReference>
<feature type="transmembrane region" description="Helical" evidence="4">
    <location>
        <begin position="143"/>
        <end position="164"/>
    </location>
</feature>
<dbReference type="GO" id="GO:0003677">
    <property type="term" value="F:DNA binding"/>
    <property type="evidence" value="ECO:0007669"/>
    <property type="project" value="UniProtKB-KW"/>
</dbReference>
<feature type="transmembrane region" description="Helical" evidence="4">
    <location>
        <begin position="313"/>
        <end position="333"/>
    </location>
</feature>
<feature type="transmembrane region" description="Helical" evidence="4">
    <location>
        <begin position="117"/>
        <end position="137"/>
    </location>
</feature>